<dbReference type="InterPro" id="IPR018170">
    <property type="entry name" value="Aldo/ket_reductase_CS"/>
</dbReference>
<dbReference type="SUPFAM" id="SSF51430">
    <property type="entry name" value="NAD(P)-linked oxidoreductase"/>
    <property type="match status" value="1"/>
</dbReference>
<evidence type="ECO:0000256" key="2">
    <source>
        <dbReference type="ARBA" id="ARBA00022857"/>
    </source>
</evidence>
<dbReference type="InterPro" id="IPR023210">
    <property type="entry name" value="NADP_OxRdtase_dom"/>
</dbReference>
<gene>
    <name evidence="8" type="primary">yvgN</name>
    <name evidence="8" type="ORF">BHLFYP23_00862</name>
</gene>
<keyword evidence="2" id="KW-0521">NADP</keyword>
<comment type="similarity">
    <text evidence="1">Belongs to the aldo/keto reductase family.</text>
</comment>
<dbReference type="RefSeq" id="WP_003021375.1">
    <property type="nucleotide sequence ID" value="NZ_CACRSY010000014.1"/>
</dbReference>
<evidence type="ECO:0000256" key="1">
    <source>
        <dbReference type="ARBA" id="ARBA00007905"/>
    </source>
</evidence>
<evidence type="ECO:0000256" key="5">
    <source>
        <dbReference type="PIRSR" id="PIRSR000097-2"/>
    </source>
</evidence>
<dbReference type="CDD" id="cd19071">
    <property type="entry name" value="AKR_AKR1-5-like"/>
    <property type="match status" value="1"/>
</dbReference>
<evidence type="ECO:0000256" key="6">
    <source>
        <dbReference type="PIRSR" id="PIRSR000097-3"/>
    </source>
</evidence>
<sequence>MSFGNHIIHLNDTKEMPLLGLGTYKTTDDNQLKQEILEAFSCGYHLIDTASFYKNEEGIGKSIKALSIPRSELFITTKLWNTAQRIGNIEDSFYRSLERLGLEYLDLYLIHWPVPGCFCNTWHVLEKLQASGVVKSIGVSNFSVHDLELLKECSDIVPAVNQVELHPLFQTPELVSYCQSSGIALQAYAPLARGAYMNSPLMLEIGNRHQKTPAQIGLRWLVQQNISVIPKAGQKNHLEENSKIFDFSLTPEEMSAISAMNTGQRITGIPEDMMP</sequence>
<dbReference type="EC" id="1.1.1.-" evidence="8"/>
<keyword evidence="3 8" id="KW-0560">Oxidoreductase</keyword>
<reference evidence="8" key="1">
    <citation type="submission" date="2019-11" db="EMBL/GenBank/DDBJ databases">
        <authorList>
            <person name="Feng L."/>
        </authorList>
    </citation>
    <scope>NUCLEOTIDE SEQUENCE</scope>
    <source>
        <strain evidence="8">BhanseniiLFYP23</strain>
    </source>
</reference>
<protein>
    <submittedName>
        <fullName evidence="8">Glyoxal reductase</fullName>
        <ecNumber evidence="8">1.1.1.-</ecNumber>
    </submittedName>
</protein>
<dbReference type="PIRSF" id="PIRSF000097">
    <property type="entry name" value="AKR"/>
    <property type="match status" value="1"/>
</dbReference>
<evidence type="ECO:0000256" key="4">
    <source>
        <dbReference type="PIRSR" id="PIRSR000097-1"/>
    </source>
</evidence>
<dbReference type="PROSITE" id="PS00062">
    <property type="entry name" value="ALDOKETO_REDUCTASE_2"/>
    <property type="match status" value="1"/>
</dbReference>
<dbReference type="FunFam" id="3.20.20.100:FF:000015">
    <property type="entry name" value="Oxidoreductase, aldo/keto reductase family"/>
    <property type="match status" value="1"/>
</dbReference>
<dbReference type="PRINTS" id="PR00069">
    <property type="entry name" value="ALDKETRDTASE"/>
</dbReference>
<dbReference type="InterPro" id="IPR020471">
    <property type="entry name" value="AKR"/>
</dbReference>
<evidence type="ECO:0000256" key="3">
    <source>
        <dbReference type="ARBA" id="ARBA00023002"/>
    </source>
</evidence>
<dbReference type="GO" id="GO:0016616">
    <property type="term" value="F:oxidoreductase activity, acting on the CH-OH group of donors, NAD or NADP as acceptor"/>
    <property type="evidence" value="ECO:0007669"/>
    <property type="project" value="UniProtKB-ARBA"/>
</dbReference>
<feature type="site" description="Lowers pKa of active site Tyr" evidence="6">
    <location>
        <position position="78"/>
    </location>
</feature>
<accession>A0A6N2V9W5</accession>
<dbReference type="EMBL" id="CACRSY010000014">
    <property type="protein sequence ID" value="VYT25181.1"/>
    <property type="molecule type" value="Genomic_DNA"/>
</dbReference>
<dbReference type="PANTHER" id="PTHR43827:SF3">
    <property type="entry name" value="NADP-DEPENDENT OXIDOREDUCTASE DOMAIN-CONTAINING PROTEIN"/>
    <property type="match status" value="1"/>
</dbReference>
<proteinExistence type="inferred from homology"/>
<organism evidence="8">
    <name type="scientific">Blautia hansenii</name>
    <name type="common">Ruminococcus hansenii</name>
    <dbReference type="NCBI Taxonomy" id="1322"/>
    <lineage>
        <taxon>Bacteria</taxon>
        <taxon>Bacillati</taxon>
        <taxon>Bacillota</taxon>
        <taxon>Clostridia</taxon>
        <taxon>Lachnospirales</taxon>
        <taxon>Lachnospiraceae</taxon>
        <taxon>Blautia</taxon>
    </lineage>
</organism>
<dbReference type="InterPro" id="IPR036812">
    <property type="entry name" value="NAD(P)_OxRdtase_dom_sf"/>
</dbReference>
<evidence type="ECO:0000259" key="7">
    <source>
        <dbReference type="Pfam" id="PF00248"/>
    </source>
</evidence>
<dbReference type="PANTHER" id="PTHR43827">
    <property type="entry name" value="2,5-DIKETO-D-GLUCONIC ACID REDUCTASE"/>
    <property type="match status" value="1"/>
</dbReference>
<evidence type="ECO:0000313" key="8">
    <source>
        <dbReference type="EMBL" id="VYT25181.1"/>
    </source>
</evidence>
<name>A0A6N2V9W5_BLAHA</name>
<dbReference type="AlphaFoldDB" id="A0A6N2V9W5"/>
<feature type="active site" description="Proton donor" evidence="4">
    <location>
        <position position="53"/>
    </location>
</feature>
<feature type="binding site" evidence="5">
    <location>
        <position position="111"/>
    </location>
    <ligand>
        <name>substrate</name>
    </ligand>
</feature>
<feature type="domain" description="NADP-dependent oxidoreductase" evidence="7">
    <location>
        <begin position="19"/>
        <end position="260"/>
    </location>
</feature>
<dbReference type="Gene3D" id="3.20.20.100">
    <property type="entry name" value="NADP-dependent oxidoreductase domain"/>
    <property type="match status" value="1"/>
</dbReference>
<dbReference type="Pfam" id="PF00248">
    <property type="entry name" value="Aldo_ket_red"/>
    <property type="match status" value="1"/>
</dbReference>